<comment type="caution">
    <text evidence="12">The sequence shown here is derived from an EMBL/GenBank/DDBJ whole genome shotgun (WGS) entry which is preliminary data.</text>
</comment>
<evidence type="ECO:0000313" key="13">
    <source>
        <dbReference type="Proteomes" id="UP001143391"/>
    </source>
</evidence>
<evidence type="ECO:0000313" key="12">
    <source>
        <dbReference type="EMBL" id="MDF0749233.1"/>
    </source>
</evidence>
<evidence type="ECO:0000256" key="9">
    <source>
        <dbReference type="SAM" id="MobiDB-lite"/>
    </source>
</evidence>
<feature type="region of interest" description="Disordered" evidence="9">
    <location>
        <begin position="214"/>
        <end position="237"/>
    </location>
</feature>
<evidence type="ECO:0000256" key="7">
    <source>
        <dbReference type="ARBA" id="ARBA00023136"/>
    </source>
</evidence>
<evidence type="ECO:0000256" key="10">
    <source>
        <dbReference type="SAM" id="Phobius"/>
    </source>
</evidence>
<feature type="transmembrane region" description="Helical" evidence="10">
    <location>
        <begin position="15"/>
        <end position="36"/>
    </location>
</feature>
<keyword evidence="13" id="KW-1185">Reference proteome</keyword>
<sequence length="237" mass="25381">MIETAVRFFQEGGFFMYPIAIVLIIGLIVAAERYIYLSAQKITNRRDFNRLHHMIGGKDLKGALNYASESGSAMASMIGFGLQRLARRQSREEIEYAMEEGLLEVMPRLEKRTQYLSTLANISTLMGLLGTIIGLIAAFTAVAAADPSQKASLLSQSISVAMNTTAFGLMSAIPLLLIHSVLQTKTNEIIDSFEMAGIKVLNLITDGTGARPQASASAAARPAEPASRAANPAGSVA</sequence>
<proteinExistence type="inferred from homology"/>
<dbReference type="Pfam" id="PF01618">
    <property type="entry name" value="MotA_ExbB"/>
    <property type="match status" value="1"/>
</dbReference>
<evidence type="ECO:0000259" key="11">
    <source>
        <dbReference type="Pfam" id="PF01618"/>
    </source>
</evidence>
<keyword evidence="4 10" id="KW-0812">Transmembrane</keyword>
<dbReference type="PANTHER" id="PTHR30625:SF15">
    <property type="entry name" value="BIOPOLYMER TRANSPORT PROTEIN EXBB"/>
    <property type="match status" value="1"/>
</dbReference>
<dbReference type="Proteomes" id="UP001143391">
    <property type="component" value="Unassembled WGS sequence"/>
</dbReference>
<dbReference type="InterPro" id="IPR050790">
    <property type="entry name" value="ExbB/TolQ_transport"/>
</dbReference>
<dbReference type="PANTHER" id="PTHR30625">
    <property type="entry name" value="PROTEIN TOLQ"/>
    <property type="match status" value="1"/>
</dbReference>
<protein>
    <submittedName>
        <fullName evidence="12">MotA/TolQ/ExbB proton channel family protein</fullName>
    </submittedName>
</protein>
<reference evidence="12" key="1">
    <citation type="submission" date="2022-07" db="EMBL/GenBank/DDBJ databases">
        <title>Marinobacter iranensis a new bacterium isolate from a hipersaline lake in Iran.</title>
        <authorList>
            <person name="Mohammad A.M.A."/>
            <person name="Cristina S.-P."/>
            <person name="Antonio V."/>
        </authorList>
    </citation>
    <scope>NUCLEOTIDE SEQUENCE</scope>
    <source>
        <strain evidence="12">71-i</strain>
    </source>
</reference>
<feature type="domain" description="MotA/TolQ/ExbB proton channel" evidence="11">
    <location>
        <begin position="74"/>
        <end position="195"/>
    </location>
</feature>
<gene>
    <name evidence="12" type="ORF">NLU14_03220</name>
</gene>
<evidence type="ECO:0000256" key="6">
    <source>
        <dbReference type="ARBA" id="ARBA00022989"/>
    </source>
</evidence>
<evidence type="ECO:0000256" key="1">
    <source>
        <dbReference type="ARBA" id="ARBA00004651"/>
    </source>
</evidence>
<feature type="transmembrane region" description="Helical" evidence="10">
    <location>
        <begin position="157"/>
        <end position="178"/>
    </location>
</feature>
<dbReference type="EMBL" id="JANCMW010000001">
    <property type="protein sequence ID" value="MDF0749233.1"/>
    <property type="molecule type" value="Genomic_DNA"/>
</dbReference>
<comment type="subcellular location">
    <subcellularLocation>
        <location evidence="1">Cell membrane</location>
        <topology evidence="1">Multi-pass membrane protein</topology>
    </subcellularLocation>
    <subcellularLocation>
        <location evidence="8">Membrane</location>
        <topology evidence="8">Multi-pass membrane protein</topology>
    </subcellularLocation>
</comment>
<evidence type="ECO:0000256" key="2">
    <source>
        <dbReference type="ARBA" id="ARBA00022448"/>
    </source>
</evidence>
<evidence type="ECO:0000256" key="8">
    <source>
        <dbReference type="RuleBase" id="RU004057"/>
    </source>
</evidence>
<dbReference type="InterPro" id="IPR002898">
    <property type="entry name" value="MotA_ExbB_proton_chnl"/>
</dbReference>
<comment type="similarity">
    <text evidence="8">Belongs to the exbB/tolQ family.</text>
</comment>
<name>A0ABT5Y6E5_9GAMM</name>
<keyword evidence="3" id="KW-1003">Cell membrane</keyword>
<evidence type="ECO:0000256" key="4">
    <source>
        <dbReference type="ARBA" id="ARBA00022692"/>
    </source>
</evidence>
<keyword evidence="5 8" id="KW-0653">Protein transport</keyword>
<dbReference type="RefSeq" id="WP_275704713.1">
    <property type="nucleotide sequence ID" value="NZ_JANCMW010000001.1"/>
</dbReference>
<organism evidence="12 13">
    <name type="scientific">Marinobacter iranensis</name>
    <dbReference type="NCBI Taxonomy" id="2962607"/>
    <lineage>
        <taxon>Bacteria</taxon>
        <taxon>Pseudomonadati</taxon>
        <taxon>Pseudomonadota</taxon>
        <taxon>Gammaproteobacteria</taxon>
        <taxon>Pseudomonadales</taxon>
        <taxon>Marinobacteraceae</taxon>
        <taxon>Marinobacter</taxon>
    </lineage>
</organism>
<evidence type="ECO:0000256" key="3">
    <source>
        <dbReference type="ARBA" id="ARBA00022475"/>
    </source>
</evidence>
<keyword evidence="6 10" id="KW-1133">Transmembrane helix</keyword>
<feature type="transmembrane region" description="Helical" evidence="10">
    <location>
        <begin position="118"/>
        <end position="145"/>
    </location>
</feature>
<keyword evidence="2 8" id="KW-0813">Transport</keyword>
<keyword evidence="7 10" id="KW-0472">Membrane</keyword>
<accession>A0ABT5Y6E5</accession>
<evidence type="ECO:0000256" key="5">
    <source>
        <dbReference type="ARBA" id="ARBA00022927"/>
    </source>
</evidence>